<dbReference type="EMBL" id="MU404354">
    <property type="protein sequence ID" value="KAI1613349.1"/>
    <property type="molecule type" value="Genomic_DNA"/>
</dbReference>
<feature type="chain" id="PRO_5042907301" evidence="2">
    <location>
        <begin position="21"/>
        <end position="135"/>
    </location>
</feature>
<accession>A0AAN6DVC2</accession>
<organism evidence="3 4">
    <name type="scientific">Exophiala viscosa</name>
    <dbReference type="NCBI Taxonomy" id="2486360"/>
    <lineage>
        <taxon>Eukaryota</taxon>
        <taxon>Fungi</taxon>
        <taxon>Dikarya</taxon>
        <taxon>Ascomycota</taxon>
        <taxon>Pezizomycotina</taxon>
        <taxon>Eurotiomycetes</taxon>
        <taxon>Chaetothyriomycetidae</taxon>
        <taxon>Chaetothyriales</taxon>
        <taxon>Herpotrichiellaceae</taxon>
        <taxon>Exophiala</taxon>
    </lineage>
</organism>
<evidence type="ECO:0000256" key="1">
    <source>
        <dbReference type="SAM" id="MobiDB-lite"/>
    </source>
</evidence>
<keyword evidence="2" id="KW-0732">Signal</keyword>
<evidence type="ECO:0000313" key="3">
    <source>
        <dbReference type="EMBL" id="KAI1613349.1"/>
    </source>
</evidence>
<feature type="signal peptide" evidence="2">
    <location>
        <begin position="1"/>
        <end position="20"/>
    </location>
</feature>
<comment type="caution">
    <text evidence="3">The sequence shown here is derived from an EMBL/GenBank/DDBJ whole genome shotgun (WGS) entry which is preliminary data.</text>
</comment>
<protein>
    <submittedName>
        <fullName evidence="3">Uncharacterized protein</fullName>
    </submittedName>
</protein>
<gene>
    <name evidence="3" type="ORF">EDD36DRAFT_419487</name>
</gene>
<evidence type="ECO:0000313" key="4">
    <source>
        <dbReference type="Proteomes" id="UP001203852"/>
    </source>
</evidence>
<dbReference type="Proteomes" id="UP001203852">
    <property type="component" value="Unassembled WGS sequence"/>
</dbReference>
<keyword evidence="4" id="KW-1185">Reference proteome</keyword>
<proteinExistence type="predicted"/>
<reference evidence="3" key="1">
    <citation type="journal article" date="2022" name="bioRxiv">
        <title>Deciphering the potential niche of two novel black yeast fungi from a biological soil crust based on their genomes, phenotypes, and melanin regulation.</title>
        <authorList>
            <consortium name="DOE Joint Genome Institute"/>
            <person name="Carr E.C."/>
            <person name="Barton Q."/>
            <person name="Grambo S."/>
            <person name="Sullivan M."/>
            <person name="Renfro C.M."/>
            <person name="Kuo A."/>
            <person name="Pangilinan J."/>
            <person name="Lipzen A."/>
            <person name="Keymanesh K."/>
            <person name="Savage E."/>
            <person name="Barry K."/>
            <person name="Grigoriev I.V."/>
            <person name="Riekhof W.R."/>
            <person name="Harris S.S."/>
        </authorList>
    </citation>
    <scope>NUCLEOTIDE SEQUENCE</scope>
    <source>
        <strain evidence="3">JF 03-4F</strain>
    </source>
</reference>
<feature type="region of interest" description="Disordered" evidence="1">
    <location>
        <begin position="74"/>
        <end position="99"/>
    </location>
</feature>
<sequence length="135" mass="14282">MTPLHLFTIVLSILAASVSSVPICVTTTTTAPILPEITIRQVPTTTQPTTTTTTITTLAATITALGAVPTTIATSEPPVDDHTHHGTSTTTHSHTRIAASSPSHVHASLKHLHVKNSTSNISPRTLRKIERKAMI</sequence>
<dbReference type="AlphaFoldDB" id="A0AAN6DVC2"/>
<name>A0AAN6DVC2_9EURO</name>
<evidence type="ECO:0000256" key="2">
    <source>
        <dbReference type="SAM" id="SignalP"/>
    </source>
</evidence>